<dbReference type="HOGENOM" id="CLU_038173_0_0_1"/>
<dbReference type="RefSeq" id="XP_007757619.1">
    <property type="nucleotide sequence ID" value="XM_007759429.1"/>
</dbReference>
<evidence type="ECO:0000313" key="2">
    <source>
        <dbReference type="Proteomes" id="UP000019473"/>
    </source>
</evidence>
<protein>
    <recommendedName>
        <fullName evidence="3">Transcription factor domain-containing protein</fullName>
    </recommendedName>
</protein>
<proteinExistence type="predicted"/>
<dbReference type="VEuPathDB" id="FungiDB:A1O7_05419"/>
<organism evidence="1 2">
    <name type="scientific">Cladophialophora yegresii CBS 114405</name>
    <dbReference type="NCBI Taxonomy" id="1182544"/>
    <lineage>
        <taxon>Eukaryota</taxon>
        <taxon>Fungi</taxon>
        <taxon>Dikarya</taxon>
        <taxon>Ascomycota</taxon>
        <taxon>Pezizomycotina</taxon>
        <taxon>Eurotiomycetes</taxon>
        <taxon>Chaetothyriomycetidae</taxon>
        <taxon>Chaetothyriales</taxon>
        <taxon>Herpotrichiellaceae</taxon>
        <taxon>Cladophialophora</taxon>
    </lineage>
</organism>
<gene>
    <name evidence="1" type="ORF">A1O7_05419</name>
</gene>
<sequence>MTQVTGNSTDPFSYLEAPDDAWWSHNAFQFAIESWLPSVFHDLDVLEEATAGSDSCLATIDRIVRGCLENRMHMFSLLAASSGFMKFVLRLQLDRHDTPEYCMGKALQHLRHHLAASDPQPNESLIFDLMALSTFERYVNNFEGARTHFRMVQHLVRLLGGLGVMELPMRLLCWLWDLLVAGCAGETPLLPLTWDPGSLPQQRMQNDILPDLAQSGIMPSGSGLLEYGPLVHRELTPIIGDTVQWFQVQQYNYIHNFFRSSVERWATKQSHALVHRLLSVSPTSPGDPLQGVLSECIKQSILNVIAQIEAARRSQADTSSIRDYTTSSWSDVNRLYHSLSMLVQSGENWQTQHGELVLWMACLGVQQTVSAVRIPSTQSLPLGGQEDDLHAWFVALARQILDSQRREGPPAHYARTDELVQVMNRYIHRCEPSGRPSVDLLEVVFEA</sequence>
<dbReference type="STRING" id="1182544.W9W0G8"/>
<reference evidence="1 2" key="1">
    <citation type="submission" date="2013-03" db="EMBL/GenBank/DDBJ databases">
        <title>The Genome Sequence of Cladophialophora yegresii CBS 114405.</title>
        <authorList>
            <consortium name="The Broad Institute Genomics Platform"/>
            <person name="Cuomo C."/>
            <person name="de Hoog S."/>
            <person name="Gorbushina A."/>
            <person name="Walker B."/>
            <person name="Young S.K."/>
            <person name="Zeng Q."/>
            <person name="Gargeya S."/>
            <person name="Fitzgerald M."/>
            <person name="Haas B."/>
            <person name="Abouelleil A."/>
            <person name="Allen A.W."/>
            <person name="Alvarado L."/>
            <person name="Arachchi H.M."/>
            <person name="Berlin A.M."/>
            <person name="Chapman S.B."/>
            <person name="Gainer-Dewar J."/>
            <person name="Goldberg J."/>
            <person name="Griggs A."/>
            <person name="Gujja S."/>
            <person name="Hansen M."/>
            <person name="Howarth C."/>
            <person name="Imamovic A."/>
            <person name="Ireland A."/>
            <person name="Larimer J."/>
            <person name="McCowan C."/>
            <person name="Murphy C."/>
            <person name="Pearson M."/>
            <person name="Poon T.W."/>
            <person name="Priest M."/>
            <person name="Roberts A."/>
            <person name="Saif S."/>
            <person name="Shea T."/>
            <person name="Sisk P."/>
            <person name="Sykes S."/>
            <person name="Wortman J."/>
            <person name="Nusbaum C."/>
            <person name="Birren B."/>
        </authorList>
    </citation>
    <scope>NUCLEOTIDE SEQUENCE [LARGE SCALE GENOMIC DNA]</scope>
    <source>
        <strain evidence="1 2">CBS 114405</strain>
    </source>
</reference>
<name>W9W0G8_9EURO</name>
<dbReference type="GeneID" id="19180004"/>
<dbReference type="AlphaFoldDB" id="W9W0G8"/>
<evidence type="ECO:0008006" key="3">
    <source>
        <dbReference type="Google" id="ProtNLM"/>
    </source>
</evidence>
<dbReference type="Proteomes" id="UP000019473">
    <property type="component" value="Unassembled WGS sequence"/>
</dbReference>
<dbReference type="OrthoDB" id="4144003at2759"/>
<accession>W9W0G8</accession>
<keyword evidence="2" id="KW-1185">Reference proteome</keyword>
<dbReference type="EMBL" id="AMGW01000004">
    <property type="protein sequence ID" value="EXJ57996.1"/>
    <property type="molecule type" value="Genomic_DNA"/>
</dbReference>
<evidence type="ECO:0000313" key="1">
    <source>
        <dbReference type="EMBL" id="EXJ57996.1"/>
    </source>
</evidence>
<comment type="caution">
    <text evidence="1">The sequence shown here is derived from an EMBL/GenBank/DDBJ whole genome shotgun (WGS) entry which is preliminary data.</text>
</comment>
<dbReference type="eggNOG" id="ENOG502STEY">
    <property type="taxonomic scope" value="Eukaryota"/>
</dbReference>